<dbReference type="EMBL" id="JANAKD010000391">
    <property type="protein sequence ID" value="KAJ3494309.1"/>
    <property type="molecule type" value="Genomic_DNA"/>
</dbReference>
<evidence type="ECO:0000313" key="1">
    <source>
        <dbReference type="EMBL" id="KAJ3494309.1"/>
    </source>
</evidence>
<accession>A0ACC1QXE3</accession>
<gene>
    <name evidence="1" type="ORF">NLG97_g4161</name>
</gene>
<organism evidence="1 2">
    <name type="scientific">Lecanicillium saksenae</name>
    <dbReference type="NCBI Taxonomy" id="468837"/>
    <lineage>
        <taxon>Eukaryota</taxon>
        <taxon>Fungi</taxon>
        <taxon>Dikarya</taxon>
        <taxon>Ascomycota</taxon>
        <taxon>Pezizomycotina</taxon>
        <taxon>Sordariomycetes</taxon>
        <taxon>Hypocreomycetidae</taxon>
        <taxon>Hypocreales</taxon>
        <taxon>Cordycipitaceae</taxon>
        <taxon>Lecanicillium</taxon>
    </lineage>
</organism>
<sequence length="423" mass="48406">MSGEPDKQPLDDWVKMMDEIPMLRDRRCVLPGVDGPWVAHPDELKLFEGEKTDEEDVEIYTNDRTPRSNKEGRQAMKDRMLEFERAEKEFVGISGVICIPQNVDLGTIQGNDSDIEEATERYFVGHPMYMSPPGRHTLLRPIMMDRFRHDWQSNARGIYYRHYYSPAWLEGKQTVWVPSLDGRSWDLPAEEMMRARAKQMVKHALANHKGRKSEYSWEADAWTDVFSPMREDPLIALDKQRYFTVIRSADDFTCLLSDKEKLEKRIPDLTVGLAVAETTGAGSLHTSSLERIMLHRHCGLIADPSRKKPNLAFPFAVYEAKGYDGDPREARRQACTAGAAYLDLLDELAREPGKADPIPSPYQEGYTHNAQIFALTSFGPHWHIMVGYKRMRRKEEYAGTPGMSKCVYLTSFMHGGEHSIVTT</sequence>
<proteinExistence type="predicted"/>
<dbReference type="Proteomes" id="UP001148737">
    <property type="component" value="Unassembled WGS sequence"/>
</dbReference>
<reference evidence="1" key="1">
    <citation type="submission" date="2022-07" db="EMBL/GenBank/DDBJ databases">
        <title>Genome Sequence of Lecanicillium saksenae.</title>
        <authorList>
            <person name="Buettner E."/>
        </authorList>
    </citation>
    <scope>NUCLEOTIDE SEQUENCE</scope>
    <source>
        <strain evidence="1">VT-O1</strain>
    </source>
</reference>
<protein>
    <submittedName>
        <fullName evidence="1">Uncharacterized protein</fullName>
    </submittedName>
</protein>
<keyword evidence="2" id="KW-1185">Reference proteome</keyword>
<evidence type="ECO:0000313" key="2">
    <source>
        <dbReference type="Proteomes" id="UP001148737"/>
    </source>
</evidence>
<comment type="caution">
    <text evidence="1">The sequence shown here is derived from an EMBL/GenBank/DDBJ whole genome shotgun (WGS) entry which is preliminary data.</text>
</comment>
<name>A0ACC1QXE3_9HYPO</name>